<sequence>MRSEVSALVFCSIALIAAPFGTYRSNLYFGARTRSPQSPLVGLMWFGAHNPLTVDQLRHSCEEGDGLDSYGWTRHDGTNYGEQTLIDSKTDLKLTTTFIKHQRGANGGEWVTRLSGQSASGAAASAKATESATSLFLYITGLADDVQVEGQTDELGAFSFLIRNGQDNKSPASHSPPVGMKEVADLKKTHFYGYHVATEDVWDVKQAAAIKSKSKKGAAAAAHRTFTETQLSSWALGGSEVNTAVAHRRREFESQFEEAFGLAAKGFTAQQRHFAMSTMSNLIGGISYFYGSSIVEDRDSNPAQPRKYYSPPKSLYTAVPSRPFFPRGFLWDEGFHQLLDPNTGWIAREQILGKEARSKVPPEFQAQNPSYANPPTLLFPLSASIQAIKKAQAVSAHEQHVDLLSWMMFYSRTMVDISLLLGQDPSPYSEAYERFQAQLQNYWSEEHQCYCDIDGRNPATGLFNLVCHKGYVSLFPLFLGLVPTDSPNLGALLDLMRDENHLYRYFGQGENYWKGPIWINMNYLALSALKNYYASRPGPHQARAQTIYQELRYVWEQYNPITGKGQRSHPFTGWSALVVLIMAEHYPEKYPLLSSSAPFATNS</sequence>
<evidence type="ECO:0000259" key="13">
    <source>
        <dbReference type="Pfam" id="PF03200"/>
    </source>
</evidence>
<evidence type="ECO:0000256" key="5">
    <source>
        <dbReference type="ARBA" id="ARBA00022824"/>
    </source>
</evidence>
<evidence type="ECO:0000256" key="3">
    <source>
        <dbReference type="ARBA" id="ARBA00022692"/>
    </source>
</evidence>
<evidence type="ECO:0000256" key="6">
    <source>
        <dbReference type="ARBA" id="ARBA00022968"/>
    </source>
</evidence>
<dbReference type="GO" id="GO:0004573">
    <property type="term" value="F:Glc3Man9GlcNAc2 oligosaccharide glucosidase activity"/>
    <property type="evidence" value="ECO:0007669"/>
    <property type="project" value="UniProtKB-UniRule"/>
</dbReference>
<keyword evidence="10 12" id="KW-0326">Glycosidase</keyword>
<evidence type="ECO:0000256" key="12">
    <source>
        <dbReference type="RuleBase" id="RU368089"/>
    </source>
</evidence>
<dbReference type="InterPro" id="IPR031631">
    <property type="entry name" value="Glyco_hydro_63N"/>
</dbReference>
<evidence type="ECO:0000313" key="17">
    <source>
        <dbReference type="Proteomes" id="UP000011083"/>
    </source>
</evidence>
<dbReference type="InterPro" id="IPR012341">
    <property type="entry name" value="6hp_glycosidase-like_sf"/>
</dbReference>
<evidence type="ECO:0000259" key="14">
    <source>
        <dbReference type="Pfam" id="PF16923"/>
    </source>
</evidence>
<dbReference type="OrthoDB" id="410058at2759"/>
<dbReference type="VEuPathDB" id="AmoebaDB:ACA1_098260"/>
<dbReference type="KEGG" id="acan:ACA1_098260"/>
<evidence type="ECO:0000313" key="16">
    <source>
        <dbReference type="EMBL" id="ELR13129.1"/>
    </source>
</evidence>
<dbReference type="GO" id="GO:0009311">
    <property type="term" value="P:oligosaccharide metabolic process"/>
    <property type="evidence" value="ECO:0007669"/>
    <property type="project" value="UniProtKB-UniRule"/>
</dbReference>
<comment type="subcellular location">
    <subcellularLocation>
        <location evidence="1 12">Endoplasmic reticulum membrane</location>
        <topology evidence="1 12">Single-pass type II membrane protein</topology>
    </subcellularLocation>
</comment>
<dbReference type="GO" id="GO:0005789">
    <property type="term" value="C:endoplasmic reticulum membrane"/>
    <property type="evidence" value="ECO:0007669"/>
    <property type="project" value="UniProtKB-SubCell"/>
</dbReference>
<comment type="catalytic activity">
    <reaction evidence="12">
        <text>N(4)-(alpha-D-Glc-(1-&gt;2)-alpha-D-Glc-(1-&gt;3)-alpha-D-Glc-(1-&gt;3)-alpha-D-Man-(1-&gt;2)-alpha-D-Man-(1-&gt;2)-alpha-D-Man-(1-&gt;3)-[alpha-D-Man-(1-&gt;2)-alpha-D-Man-(1-&gt;3)-[alpha-D-Man-(1-&gt;2)-alpha-D-Man-(1-&gt;6)]-alpha-D-Man-(1-&gt;6)]-beta-D-Man-(1-&gt;4)-beta-D-GlcNAc-(1-&gt;4)-beta-D-GlcNAc)-L-asparaginyl-[protein] + H2O = N(4)-(alpha-D-Glc-(1-&gt;3)-alpha-D-Glc-(1-&gt;3)-alpha-D-Man-(1-&gt;2)-alpha-D-Man-(1-&gt;2)-alpha-D-Man-(1-&gt;3)-[alpha-D-Man-(1-&gt;2)-alpha-D-Man-(1-&gt;3)-[alpha-D-Man-(1-&gt;2)-alpha-D-Man-(1-&gt;6)]-alpha-D-Man-(1-&gt;6)]-beta-D-Man-(1-&gt;4)-beta-D-GlcNAc-(1-&gt;4)-beta-D-GlcNAc)-L-asparaginyl-[protein] + beta-D-glucose</text>
        <dbReference type="Rhea" id="RHEA:55988"/>
        <dbReference type="Rhea" id="RHEA-COMP:12806"/>
        <dbReference type="Rhea" id="RHEA-COMP:14355"/>
        <dbReference type="ChEBI" id="CHEBI:15377"/>
        <dbReference type="ChEBI" id="CHEBI:15903"/>
        <dbReference type="ChEBI" id="CHEBI:59082"/>
        <dbReference type="ChEBI" id="CHEBI:132537"/>
        <dbReference type="EC" id="3.2.1.106"/>
    </reaction>
</comment>
<dbReference type="AlphaFoldDB" id="L8GJZ2"/>
<dbReference type="GO" id="GO:0006487">
    <property type="term" value="P:protein N-linked glycosylation"/>
    <property type="evidence" value="ECO:0007669"/>
    <property type="project" value="UniProtKB-UniRule"/>
</dbReference>
<protein>
    <recommendedName>
        <fullName evidence="11 12">Mannosyl-oligosaccharide glucosidase</fullName>
        <ecNumber evidence="11 12">3.2.1.106</ecNumber>
    </recommendedName>
</protein>
<evidence type="ECO:0000256" key="9">
    <source>
        <dbReference type="ARBA" id="ARBA00023180"/>
    </source>
</evidence>
<dbReference type="SUPFAM" id="SSF48208">
    <property type="entry name" value="Six-hairpin glycosidases"/>
    <property type="match status" value="1"/>
</dbReference>
<dbReference type="EC" id="3.2.1.106" evidence="11 12"/>
<organism evidence="16 17">
    <name type="scientific">Acanthamoeba castellanii (strain ATCC 30010 / Neff)</name>
    <dbReference type="NCBI Taxonomy" id="1257118"/>
    <lineage>
        <taxon>Eukaryota</taxon>
        <taxon>Amoebozoa</taxon>
        <taxon>Discosea</taxon>
        <taxon>Longamoebia</taxon>
        <taxon>Centramoebida</taxon>
        <taxon>Acanthamoebidae</taxon>
        <taxon>Acanthamoeba</taxon>
    </lineage>
</organism>
<evidence type="ECO:0000256" key="10">
    <source>
        <dbReference type="ARBA" id="ARBA00023295"/>
    </source>
</evidence>
<evidence type="ECO:0000256" key="7">
    <source>
        <dbReference type="ARBA" id="ARBA00022989"/>
    </source>
</evidence>
<keyword evidence="6" id="KW-0735">Signal-anchor</keyword>
<dbReference type="Proteomes" id="UP000011083">
    <property type="component" value="Unassembled WGS sequence"/>
</dbReference>
<keyword evidence="8" id="KW-0472">Membrane</keyword>
<gene>
    <name evidence="16" type="ORF">ACA1_098260</name>
</gene>
<evidence type="ECO:0000256" key="1">
    <source>
        <dbReference type="ARBA" id="ARBA00004648"/>
    </source>
</evidence>
<feature type="domain" description="Glycosyl hydrolase family 63 C-terminal" evidence="13">
    <location>
        <begin position="238"/>
        <end position="391"/>
    </location>
</feature>
<evidence type="ECO:0000256" key="2">
    <source>
        <dbReference type="ARBA" id="ARBA00010833"/>
    </source>
</evidence>
<keyword evidence="5 12" id="KW-0256">Endoplasmic reticulum</keyword>
<dbReference type="InterPro" id="IPR054491">
    <property type="entry name" value="MGH1-like_GH"/>
</dbReference>
<keyword evidence="4 12" id="KW-0378">Hydrolase</keyword>
<comment type="function">
    <text evidence="12">Cleaves the distal alpha 1,2-linked glucose residue from the Glc(3)Man(9)GlcNAc(2) oligosaccharide precursor.</text>
</comment>
<dbReference type="RefSeq" id="XP_004335142.1">
    <property type="nucleotide sequence ID" value="XM_004335094.1"/>
</dbReference>
<keyword evidence="7" id="KW-1133">Transmembrane helix</keyword>
<feature type="domain" description="Mannosylglycerate hydrolase MGH1-like glycoside hydrolase" evidence="15">
    <location>
        <begin position="400"/>
        <end position="572"/>
    </location>
</feature>
<comment type="similarity">
    <text evidence="2 12">Belongs to the glycosyl hydrolase 63 family.</text>
</comment>
<feature type="domain" description="Glycosyl hydrolase family 63 N-terminal" evidence="14">
    <location>
        <begin position="21"/>
        <end position="211"/>
    </location>
</feature>
<dbReference type="InterPro" id="IPR038518">
    <property type="entry name" value="Glyco_hydro_63N_sf"/>
</dbReference>
<dbReference type="GeneID" id="14913618"/>
<proteinExistence type="inferred from homology"/>
<evidence type="ECO:0000256" key="11">
    <source>
        <dbReference type="ARBA" id="ARBA00038888"/>
    </source>
</evidence>
<dbReference type="OMA" id="FNWYNTT"/>
<dbReference type="InterPro" id="IPR008928">
    <property type="entry name" value="6-hairpin_glycosidase_sf"/>
</dbReference>
<dbReference type="Pfam" id="PF03200">
    <property type="entry name" value="Glyco_hydro_63"/>
    <property type="match status" value="1"/>
</dbReference>
<dbReference type="EMBL" id="KB008103">
    <property type="protein sequence ID" value="ELR13129.1"/>
    <property type="molecule type" value="Genomic_DNA"/>
</dbReference>
<evidence type="ECO:0000256" key="4">
    <source>
        <dbReference type="ARBA" id="ARBA00022801"/>
    </source>
</evidence>
<keyword evidence="3" id="KW-0812">Transmembrane</keyword>
<evidence type="ECO:0000259" key="15">
    <source>
        <dbReference type="Pfam" id="PF22422"/>
    </source>
</evidence>
<keyword evidence="9" id="KW-0325">Glycoprotein</keyword>
<accession>L8GJZ2</accession>
<dbReference type="STRING" id="1257118.L8GJZ2"/>
<dbReference type="PANTHER" id="PTHR10412:SF11">
    <property type="entry name" value="MANNOSYL-OLIGOSACCHARIDE GLUCOSIDASE"/>
    <property type="match status" value="1"/>
</dbReference>
<name>L8GJZ2_ACACF</name>
<keyword evidence="17" id="KW-1185">Reference proteome</keyword>
<dbReference type="InterPro" id="IPR031335">
    <property type="entry name" value="Glyco_hydro_63_C"/>
</dbReference>
<reference evidence="16 17" key="1">
    <citation type="journal article" date="2013" name="Genome Biol.">
        <title>Genome of Acanthamoeba castellanii highlights extensive lateral gene transfer and early evolution of tyrosine kinase signaling.</title>
        <authorList>
            <person name="Clarke M."/>
            <person name="Lohan A.J."/>
            <person name="Liu B."/>
            <person name="Lagkouvardos I."/>
            <person name="Roy S."/>
            <person name="Zafar N."/>
            <person name="Bertelli C."/>
            <person name="Schilde C."/>
            <person name="Kianianmomeni A."/>
            <person name="Burglin T.R."/>
            <person name="Frech C."/>
            <person name="Turcotte B."/>
            <person name="Kopec K.O."/>
            <person name="Synnott J.M."/>
            <person name="Choo C."/>
            <person name="Paponov I."/>
            <person name="Finkler A."/>
            <person name="Soon Heng Tan C."/>
            <person name="Hutchins A.P."/>
            <person name="Weinmeier T."/>
            <person name="Rattei T."/>
            <person name="Chu J.S."/>
            <person name="Gimenez G."/>
            <person name="Irimia M."/>
            <person name="Rigden D.J."/>
            <person name="Fitzpatrick D.A."/>
            <person name="Lorenzo-Morales J."/>
            <person name="Bateman A."/>
            <person name="Chiu C.H."/>
            <person name="Tang P."/>
            <person name="Hegemann P."/>
            <person name="Fromm H."/>
            <person name="Raoult D."/>
            <person name="Greub G."/>
            <person name="Miranda-Saavedra D."/>
            <person name="Chen N."/>
            <person name="Nash P."/>
            <person name="Ginger M.L."/>
            <person name="Horn M."/>
            <person name="Schaap P."/>
            <person name="Caler L."/>
            <person name="Loftus B."/>
        </authorList>
    </citation>
    <scope>NUCLEOTIDE SEQUENCE [LARGE SCALE GENOMIC DNA]</scope>
    <source>
        <strain evidence="16 17">Neff</strain>
    </source>
</reference>
<dbReference type="PANTHER" id="PTHR10412">
    <property type="entry name" value="MANNOSYL-OLIGOSACCHARIDE GLUCOSIDASE"/>
    <property type="match status" value="1"/>
</dbReference>
<dbReference type="Pfam" id="PF22422">
    <property type="entry name" value="MGH1-like_GH"/>
    <property type="match status" value="1"/>
</dbReference>
<dbReference type="Pfam" id="PF16923">
    <property type="entry name" value="Glyco_hydro_63N"/>
    <property type="match status" value="1"/>
</dbReference>
<dbReference type="InterPro" id="IPR004888">
    <property type="entry name" value="Glycoside_hydrolase_63"/>
</dbReference>
<dbReference type="Gene3D" id="2.70.98.110">
    <property type="entry name" value="Glycosyl hydrolase family 63, N-terminal domain"/>
    <property type="match status" value="1"/>
</dbReference>
<evidence type="ECO:0000256" key="8">
    <source>
        <dbReference type="ARBA" id="ARBA00023136"/>
    </source>
</evidence>
<dbReference type="Gene3D" id="1.50.10.10">
    <property type="match status" value="2"/>
</dbReference>